<accession>A0A511DHF2</accession>
<dbReference type="EMBL" id="BJVJ01000016">
    <property type="protein sequence ID" value="GEL23194.1"/>
    <property type="molecule type" value="Genomic_DNA"/>
</dbReference>
<dbReference type="RefSeq" id="WP_147105809.1">
    <property type="nucleotide sequence ID" value="NZ_BJVJ01000016.1"/>
</dbReference>
<organism evidence="1 2">
    <name type="scientific">Pseudonocardia sulfidoxydans NBRC 16205</name>
    <dbReference type="NCBI Taxonomy" id="1223511"/>
    <lineage>
        <taxon>Bacteria</taxon>
        <taxon>Bacillati</taxon>
        <taxon>Actinomycetota</taxon>
        <taxon>Actinomycetes</taxon>
        <taxon>Pseudonocardiales</taxon>
        <taxon>Pseudonocardiaceae</taxon>
        <taxon>Pseudonocardia</taxon>
    </lineage>
</organism>
<dbReference type="OrthoDB" id="3700944at2"/>
<dbReference type="Proteomes" id="UP000321685">
    <property type="component" value="Unassembled WGS sequence"/>
</dbReference>
<dbReference type="AlphaFoldDB" id="A0A511DHF2"/>
<name>A0A511DHF2_9PSEU</name>
<keyword evidence="2" id="KW-1185">Reference proteome</keyword>
<proteinExistence type="predicted"/>
<comment type="caution">
    <text evidence="1">The sequence shown here is derived from an EMBL/GenBank/DDBJ whole genome shotgun (WGS) entry which is preliminary data.</text>
</comment>
<reference evidence="1 2" key="1">
    <citation type="submission" date="2019-07" db="EMBL/GenBank/DDBJ databases">
        <title>Whole genome shotgun sequence of Pseudonocardia sulfidoxydans NBRC 16205.</title>
        <authorList>
            <person name="Hosoyama A."/>
            <person name="Uohara A."/>
            <person name="Ohji S."/>
            <person name="Ichikawa N."/>
        </authorList>
    </citation>
    <scope>NUCLEOTIDE SEQUENCE [LARGE SCALE GENOMIC DNA]</scope>
    <source>
        <strain evidence="1 2">NBRC 16205</strain>
    </source>
</reference>
<sequence>MVVSCDDGLVLTGVHHEKLLDGEPLDVPGVEDELAGCRTVAHLGLAVSASRELAFDLRTAIRLYERVPLGDDDVALTLDDPVLLAWLLHRGGAVEVLAP</sequence>
<evidence type="ECO:0000313" key="2">
    <source>
        <dbReference type="Proteomes" id="UP000321685"/>
    </source>
</evidence>
<protein>
    <submittedName>
        <fullName evidence="1">Uncharacterized protein</fullName>
    </submittedName>
</protein>
<gene>
    <name evidence="1" type="ORF">PSU4_21480</name>
</gene>
<evidence type="ECO:0000313" key="1">
    <source>
        <dbReference type="EMBL" id="GEL23194.1"/>
    </source>
</evidence>